<reference evidence="3" key="1">
    <citation type="submission" date="2016-11" db="EMBL/GenBank/DDBJ databases">
        <title>Dehalogenimonas formicexedens sp. nov., a chlorinated alkane respiring bacterium isolated from contaminated groundwater.</title>
        <authorList>
            <person name="Key T.A."/>
            <person name="Bowman K.S."/>
            <person name="Lee I."/>
            <person name="Chun J."/>
            <person name="Albuquerque L."/>
            <person name="da Costa M.S."/>
            <person name="Rainey F.A."/>
            <person name="Moe W.M."/>
        </authorList>
    </citation>
    <scope>NUCLEOTIDE SEQUENCE [LARGE SCALE GENOMIC DNA]</scope>
    <source>
        <strain evidence="3">NSZ-14</strain>
    </source>
</reference>
<dbReference type="Pfam" id="PF12728">
    <property type="entry name" value="HTH_17"/>
    <property type="match status" value="1"/>
</dbReference>
<dbReference type="Gene3D" id="1.10.1660.10">
    <property type="match status" value="1"/>
</dbReference>
<dbReference type="InterPro" id="IPR041657">
    <property type="entry name" value="HTH_17"/>
</dbReference>
<gene>
    <name evidence="2" type="ORF">Dform_01158</name>
</gene>
<evidence type="ECO:0000259" key="1">
    <source>
        <dbReference type="Pfam" id="PF12728"/>
    </source>
</evidence>
<dbReference type="InterPro" id="IPR009061">
    <property type="entry name" value="DNA-bd_dom_put_sf"/>
</dbReference>
<dbReference type="SUPFAM" id="SSF46955">
    <property type="entry name" value="Putative DNA-binding domain"/>
    <property type="match status" value="1"/>
</dbReference>
<dbReference type="RefSeq" id="WP_076004168.1">
    <property type="nucleotide sequence ID" value="NZ_CP018258.1"/>
</dbReference>
<evidence type="ECO:0000313" key="3">
    <source>
        <dbReference type="Proteomes" id="UP000185934"/>
    </source>
</evidence>
<sequence>MPVTIKGTNYFRTAEVCRMVGISRNTLYRWCEEAELPGDMHRDFRGWRLFTEEQLDSLLTKTGSVITVSKQASR</sequence>
<dbReference type="Proteomes" id="UP000185934">
    <property type="component" value="Chromosome"/>
</dbReference>
<dbReference type="EMBL" id="CP018258">
    <property type="protein sequence ID" value="APV44491.1"/>
    <property type="molecule type" value="Genomic_DNA"/>
</dbReference>
<protein>
    <submittedName>
        <fullName evidence="2">DNA binding domain-containing protein, excisionase family</fullName>
    </submittedName>
</protein>
<feature type="domain" description="Helix-turn-helix" evidence="1">
    <location>
        <begin position="10"/>
        <end position="61"/>
    </location>
</feature>
<accession>A0A1P8F7P2</accession>
<keyword evidence="3" id="KW-1185">Reference proteome</keyword>
<dbReference type="OrthoDB" id="122388at2"/>
<name>A0A1P8F7P2_9CHLR</name>
<dbReference type="STRING" id="1839801.Dform_01158"/>
<evidence type="ECO:0000313" key="2">
    <source>
        <dbReference type="EMBL" id="APV44491.1"/>
    </source>
</evidence>
<organism evidence="2 3">
    <name type="scientific">Dehalogenimonas formicexedens</name>
    <dbReference type="NCBI Taxonomy" id="1839801"/>
    <lineage>
        <taxon>Bacteria</taxon>
        <taxon>Bacillati</taxon>
        <taxon>Chloroflexota</taxon>
        <taxon>Dehalococcoidia</taxon>
        <taxon>Dehalococcoidales</taxon>
        <taxon>Dehalococcoidaceae</taxon>
        <taxon>Dehalogenimonas</taxon>
    </lineage>
</organism>
<proteinExistence type="predicted"/>
<dbReference type="KEGG" id="dfo:Dform_01158"/>
<dbReference type="AlphaFoldDB" id="A0A1P8F7P2"/>